<dbReference type="Proteomes" id="UP000003477">
    <property type="component" value="Unassembled WGS sequence"/>
</dbReference>
<name>G5J2T5_CROWT</name>
<organism evidence="2 3">
    <name type="scientific">Crocosphaera watsonii WH 0003</name>
    <dbReference type="NCBI Taxonomy" id="423471"/>
    <lineage>
        <taxon>Bacteria</taxon>
        <taxon>Bacillati</taxon>
        <taxon>Cyanobacteriota</taxon>
        <taxon>Cyanophyceae</taxon>
        <taxon>Oscillatoriophycideae</taxon>
        <taxon>Chroococcales</taxon>
        <taxon>Aphanothecaceae</taxon>
        <taxon>Crocosphaera</taxon>
    </lineage>
</organism>
<gene>
    <name evidence="2" type="ORF">CWATWH0003_1817</name>
</gene>
<proteinExistence type="predicted"/>
<dbReference type="CDD" id="cd02440">
    <property type="entry name" value="AdoMet_MTases"/>
    <property type="match status" value="1"/>
</dbReference>
<dbReference type="InterPro" id="IPR013216">
    <property type="entry name" value="Methyltransf_11"/>
</dbReference>
<evidence type="ECO:0000259" key="1">
    <source>
        <dbReference type="Pfam" id="PF08241"/>
    </source>
</evidence>
<reference evidence="2 3" key="1">
    <citation type="journal article" date="2011" name="Front. Microbiol.">
        <title>Two Strains of Crocosphaera watsonii with Highly Conserved Genomes are Distinguished by Strain-Specific Features.</title>
        <authorList>
            <person name="Bench S.R."/>
            <person name="Ilikchyan I.N."/>
            <person name="Tripp H.J."/>
            <person name="Zehr J.P."/>
        </authorList>
    </citation>
    <scope>NUCLEOTIDE SEQUENCE [LARGE SCALE GENOMIC DNA]</scope>
    <source>
        <strain evidence="2 3">WH 0003</strain>
    </source>
</reference>
<dbReference type="GO" id="GO:0008757">
    <property type="term" value="F:S-adenosylmethionine-dependent methyltransferase activity"/>
    <property type="evidence" value="ECO:0007669"/>
    <property type="project" value="InterPro"/>
</dbReference>
<protein>
    <recommendedName>
        <fullName evidence="1">Methyltransferase type 11 domain-containing protein</fullName>
    </recommendedName>
</protein>
<dbReference type="SUPFAM" id="SSF53335">
    <property type="entry name" value="S-adenosyl-L-methionine-dependent methyltransferases"/>
    <property type="match status" value="1"/>
</dbReference>
<accession>G5J2T5</accession>
<sequence length="269" mass="31878">MKKVNLGCGDKYSQDWVNLDFNSENPDVIPHNLLNSLPFANEEVDVIYNSHFLEHFSLEEAKKILTECYRVLKKGGIIRIVVPDLESVCREYLYILNNIDKPENKEKYKWIVIELLDQMVRTQKWGLMNVYWKEVVKKDNKLIIDYVKDRLGVDIRNYYVDPPSPKPSNYLNFTKIKRQLFNGYIRVIKNLFPPDYRKDIVDQTMLGEKHKWMYDKYSLPSLLQTVGFSKIQILNEKTSKITNFKDDYLDINSDGTPYRKSSIYCEAYK</sequence>
<dbReference type="RefSeq" id="WP_007310169.1">
    <property type="nucleotide sequence ID" value="NZ_AESD01000277.1"/>
</dbReference>
<feature type="domain" description="Methyltransferase type 11" evidence="1">
    <location>
        <begin position="34"/>
        <end position="78"/>
    </location>
</feature>
<dbReference type="Pfam" id="PF08241">
    <property type="entry name" value="Methyltransf_11"/>
    <property type="match status" value="1"/>
</dbReference>
<evidence type="ECO:0000313" key="2">
    <source>
        <dbReference type="EMBL" id="EHJ13498.1"/>
    </source>
</evidence>
<dbReference type="Gene3D" id="3.40.50.150">
    <property type="entry name" value="Vaccinia Virus protein VP39"/>
    <property type="match status" value="1"/>
</dbReference>
<dbReference type="PATRIC" id="fig|423471.3.peg.1704"/>
<evidence type="ECO:0000313" key="3">
    <source>
        <dbReference type="Proteomes" id="UP000003477"/>
    </source>
</evidence>
<dbReference type="GeneID" id="88765569"/>
<dbReference type="InterPro" id="IPR029063">
    <property type="entry name" value="SAM-dependent_MTases_sf"/>
</dbReference>
<dbReference type="EMBL" id="AESD01000277">
    <property type="protein sequence ID" value="EHJ13498.1"/>
    <property type="molecule type" value="Genomic_DNA"/>
</dbReference>
<dbReference type="AlphaFoldDB" id="G5J2T5"/>
<comment type="caution">
    <text evidence="2">The sequence shown here is derived from an EMBL/GenBank/DDBJ whole genome shotgun (WGS) entry which is preliminary data.</text>
</comment>